<keyword evidence="9" id="KW-1185">Reference proteome</keyword>
<keyword evidence="6" id="KW-0732">Signal</keyword>
<dbReference type="InterPro" id="IPR019826">
    <property type="entry name" value="Carboxylesterase_B_AS"/>
</dbReference>
<evidence type="ECO:0000256" key="3">
    <source>
        <dbReference type="ARBA" id="ARBA00022801"/>
    </source>
</evidence>
<dbReference type="PANTHER" id="PTHR11559">
    <property type="entry name" value="CARBOXYLESTERASE"/>
    <property type="match status" value="1"/>
</dbReference>
<keyword evidence="4" id="KW-1015">Disulfide bond</keyword>
<keyword evidence="2" id="KW-0719">Serine esterase</keyword>
<dbReference type="EMBL" id="OU895880">
    <property type="protein sequence ID" value="CAG9812132.1"/>
    <property type="molecule type" value="Genomic_DNA"/>
</dbReference>
<feature type="signal peptide" evidence="6">
    <location>
        <begin position="1"/>
        <end position="19"/>
    </location>
</feature>
<keyword evidence="5" id="KW-0325">Glycoprotein</keyword>
<name>A0A9N9WZC9_9DIPT</name>
<dbReference type="GO" id="GO:0052689">
    <property type="term" value="F:carboxylic ester hydrolase activity"/>
    <property type="evidence" value="ECO:0007669"/>
    <property type="project" value="UniProtKB-KW"/>
</dbReference>
<feature type="chain" id="PRO_5040532542" description="Carboxylic ester hydrolase" evidence="6">
    <location>
        <begin position="20"/>
        <end position="587"/>
    </location>
</feature>
<gene>
    <name evidence="8" type="ORF">CHIRRI_LOCUS14937</name>
</gene>
<dbReference type="EC" id="3.1.1.-" evidence="6"/>
<feature type="domain" description="Carboxylesterase type B" evidence="7">
    <location>
        <begin position="26"/>
        <end position="537"/>
    </location>
</feature>
<dbReference type="PROSITE" id="PS00122">
    <property type="entry name" value="CARBOXYLESTERASE_B_1"/>
    <property type="match status" value="1"/>
</dbReference>
<dbReference type="Gene3D" id="3.40.50.1820">
    <property type="entry name" value="alpha/beta hydrolase"/>
    <property type="match status" value="1"/>
</dbReference>
<dbReference type="Pfam" id="PF00135">
    <property type="entry name" value="COesterase"/>
    <property type="match status" value="1"/>
</dbReference>
<dbReference type="AlphaFoldDB" id="A0A9N9WZC9"/>
<dbReference type="SUPFAM" id="SSF53474">
    <property type="entry name" value="alpha/beta-Hydrolases"/>
    <property type="match status" value="1"/>
</dbReference>
<protein>
    <recommendedName>
        <fullName evidence="6">Carboxylic ester hydrolase</fullName>
        <ecNumber evidence="6">3.1.1.-</ecNumber>
    </recommendedName>
</protein>
<reference evidence="8" key="2">
    <citation type="submission" date="2022-10" db="EMBL/GenBank/DDBJ databases">
        <authorList>
            <consortium name="ENA_rothamsted_submissions"/>
            <consortium name="culmorum"/>
            <person name="King R."/>
        </authorList>
    </citation>
    <scope>NUCLEOTIDE SEQUENCE</scope>
</reference>
<reference evidence="8" key="1">
    <citation type="submission" date="2022-01" db="EMBL/GenBank/DDBJ databases">
        <authorList>
            <person name="King R."/>
        </authorList>
    </citation>
    <scope>NUCLEOTIDE SEQUENCE</scope>
</reference>
<keyword evidence="3 6" id="KW-0378">Hydrolase</keyword>
<dbReference type="InterPro" id="IPR050309">
    <property type="entry name" value="Type-B_Carboxylest/Lipase"/>
</dbReference>
<evidence type="ECO:0000256" key="4">
    <source>
        <dbReference type="ARBA" id="ARBA00023157"/>
    </source>
</evidence>
<dbReference type="OrthoDB" id="19653at2759"/>
<evidence type="ECO:0000256" key="5">
    <source>
        <dbReference type="ARBA" id="ARBA00023180"/>
    </source>
</evidence>
<comment type="similarity">
    <text evidence="1 6">Belongs to the type-B carboxylesterase/lipase family.</text>
</comment>
<evidence type="ECO:0000313" key="9">
    <source>
        <dbReference type="Proteomes" id="UP001153620"/>
    </source>
</evidence>
<accession>A0A9N9WZC9</accession>
<evidence type="ECO:0000256" key="6">
    <source>
        <dbReference type="RuleBase" id="RU361235"/>
    </source>
</evidence>
<evidence type="ECO:0000259" key="7">
    <source>
        <dbReference type="Pfam" id="PF00135"/>
    </source>
</evidence>
<dbReference type="Proteomes" id="UP001153620">
    <property type="component" value="Chromosome 4"/>
</dbReference>
<evidence type="ECO:0000256" key="2">
    <source>
        <dbReference type="ARBA" id="ARBA00022487"/>
    </source>
</evidence>
<organism evidence="8 9">
    <name type="scientific">Chironomus riparius</name>
    <dbReference type="NCBI Taxonomy" id="315576"/>
    <lineage>
        <taxon>Eukaryota</taxon>
        <taxon>Metazoa</taxon>
        <taxon>Ecdysozoa</taxon>
        <taxon>Arthropoda</taxon>
        <taxon>Hexapoda</taxon>
        <taxon>Insecta</taxon>
        <taxon>Pterygota</taxon>
        <taxon>Neoptera</taxon>
        <taxon>Endopterygota</taxon>
        <taxon>Diptera</taxon>
        <taxon>Nematocera</taxon>
        <taxon>Chironomoidea</taxon>
        <taxon>Chironomidae</taxon>
        <taxon>Chironominae</taxon>
        <taxon>Chironomus</taxon>
    </lineage>
</organism>
<proteinExistence type="inferred from homology"/>
<sequence length="587" mass="66052">MKNKQNFLLIFFSFCGVNSEVVGSKAPIVETTNGWIVGKTFKTTNLKEFDGFLGIPFAKPPVGNLRLRDPEPYTETFTEHNPYFATEEKAHCMQKNYLLPNPSVTGVEDCLYLYVYRPKCKLSVRKCQRPLPVIVYIHGGAFFAGAAGPSLTGADYFMDTEDVIFVTMSYRLGPLGFLSTGDDNMSGNFGLKDQTLAMKWVKENIENFGGDPNNISLMGQSAGASSVHLHMMSNLSKNLFNKAIILSGNGNGPYAYVLKNPLKQAIDFAKAAGIKKAQGMSNNALSEELRKVDATKLLDASDTFKIWSIDPLVISKPVVEDCRAVEGFLCDNPVKMWKNGNYSRIPFITGIMNGDGGVRALSYFSNATLIQDLNKNFKDLFPKLLEINDIESERITTERLQMVADRYLSGRMDLNKEDMKNLVHIYTDRSFLAPMANTLLQMVENESKGLGYLYKFSYKGSLSYAGFYAGDFSFKYDDPVHCDELIYLIKSPAIFGNHQEFETGSRDADFRKKLVKFFTNFASFGKPIKINGKSLYRCTKNDEFNHGSKQLRCNYVDFDDKISIKFDDPIDHNAVDFWNQLDNTLMV</sequence>
<evidence type="ECO:0000313" key="8">
    <source>
        <dbReference type="EMBL" id="CAG9812132.1"/>
    </source>
</evidence>
<dbReference type="InterPro" id="IPR029058">
    <property type="entry name" value="AB_hydrolase_fold"/>
</dbReference>
<evidence type="ECO:0000256" key="1">
    <source>
        <dbReference type="ARBA" id="ARBA00005964"/>
    </source>
</evidence>
<dbReference type="InterPro" id="IPR002018">
    <property type="entry name" value="CarbesteraseB"/>
</dbReference>